<feature type="chain" id="PRO_5012560298" evidence="2">
    <location>
        <begin position="19"/>
        <end position="249"/>
    </location>
</feature>
<gene>
    <name evidence="3" type="ORF">BOX15_Mlig009026g2</name>
</gene>
<evidence type="ECO:0000256" key="1">
    <source>
        <dbReference type="SAM" id="MobiDB-lite"/>
    </source>
</evidence>
<organism evidence="3 4">
    <name type="scientific">Macrostomum lignano</name>
    <dbReference type="NCBI Taxonomy" id="282301"/>
    <lineage>
        <taxon>Eukaryota</taxon>
        <taxon>Metazoa</taxon>
        <taxon>Spiralia</taxon>
        <taxon>Lophotrochozoa</taxon>
        <taxon>Platyhelminthes</taxon>
        <taxon>Rhabditophora</taxon>
        <taxon>Macrostomorpha</taxon>
        <taxon>Macrostomida</taxon>
        <taxon>Macrostomidae</taxon>
        <taxon>Macrostomum</taxon>
    </lineage>
</organism>
<evidence type="ECO:0000256" key="2">
    <source>
        <dbReference type="SAM" id="SignalP"/>
    </source>
</evidence>
<evidence type="ECO:0000313" key="4">
    <source>
        <dbReference type="Proteomes" id="UP000215902"/>
    </source>
</evidence>
<evidence type="ECO:0000313" key="3">
    <source>
        <dbReference type="EMBL" id="PAA51658.1"/>
    </source>
</evidence>
<feature type="region of interest" description="Disordered" evidence="1">
    <location>
        <begin position="48"/>
        <end position="75"/>
    </location>
</feature>
<keyword evidence="2" id="KW-0732">Signal</keyword>
<feature type="compositionally biased region" description="Polar residues" evidence="1">
    <location>
        <begin position="227"/>
        <end position="237"/>
    </location>
</feature>
<dbReference type="EMBL" id="NIVC01003381">
    <property type="protein sequence ID" value="PAA51658.1"/>
    <property type="molecule type" value="Genomic_DNA"/>
</dbReference>
<dbReference type="Proteomes" id="UP000215902">
    <property type="component" value="Unassembled WGS sequence"/>
</dbReference>
<keyword evidence="4" id="KW-1185">Reference proteome</keyword>
<accession>A0A267DQT2</accession>
<feature type="signal peptide" evidence="2">
    <location>
        <begin position="1"/>
        <end position="18"/>
    </location>
</feature>
<dbReference type="AlphaFoldDB" id="A0A267DQT2"/>
<name>A0A267DQT2_9PLAT</name>
<proteinExistence type="predicted"/>
<feature type="region of interest" description="Disordered" evidence="1">
    <location>
        <begin position="227"/>
        <end position="249"/>
    </location>
</feature>
<comment type="caution">
    <text evidence="3">The sequence shown here is derived from an EMBL/GenBank/DDBJ whole genome shotgun (WGS) entry which is preliminary data.</text>
</comment>
<reference evidence="3 4" key="1">
    <citation type="submission" date="2017-06" db="EMBL/GenBank/DDBJ databases">
        <title>A platform for efficient transgenesis in Macrostomum lignano, a flatworm model organism for stem cell research.</title>
        <authorList>
            <person name="Berezikov E."/>
        </authorList>
    </citation>
    <scope>NUCLEOTIDE SEQUENCE [LARGE SCALE GENOMIC DNA]</scope>
    <source>
        <strain evidence="3">DV1</strain>
        <tissue evidence="3">Whole organism</tissue>
    </source>
</reference>
<protein>
    <submittedName>
        <fullName evidence="3">Uncharacterized protein</fullName>
    </submittedName>
</protein>
<feature type="non-terminal residue" evidence="3">
    <location>
        <position position="1"/>
    </location>
</feature>
<sequence>FFSFLFINTLLLCEQTQHTRLSSAETMPAISGLVLRCCGRSSNDAAAADAAADAAKPADTEPPMPDPTSRQLPESEPAAWHPSLVAFNVYEPQSMAAAAASAGRVAPNTAAAAAAAPAVSPMKSEPQRQPQQSCRACLQGCQPNNAWLPGCSSLRRYQKRSESPMFNPYLRPRSCTSLEDIRIWSQRKTSALLMAAAAATAAATADLTDSGTAESNSNCSIDCVSYASDSSNANSRSPPDIELSGYFGQ</sequence>